<dbReference type="InterPro" id="IPR027383">
    <property type="entry name" value="Znf_put"/>
</dbReference>
<accession>A0A6I2L880</accession>
<protein>
    <recommendedName>
        <fullName evidence="1">Putative zinc-finger domain-containing protein</fullName>
    </recommendedName>
</protein>
<reference evidence="2 3" key="1">
    <citation type="submission" date="2019-11" db="EMBL/GenBank/DDBJ databases">
        <title>Novel species isolated from a subtropical stream in China.</title>
        <authorList>
            <person name="Lu H."/>
        </authorList>
    </citation>
    <scope>NUCLEOTIDE SEQUENCE [LARGE SCALE GENOMIC DNA]</scope>
    <source>
        <strain evidence="2 3">FT80W</strain>
    </source>
</reference>
<evidence type="ECO:0000259" key="1">
    <source>
        <dbReference type="Pfam" id="PF13490"/>
    </source>
</evidence>
<keyword evidence="3" id="KW-1185">Reference proteome</keyword>
<dbReference type="AlphaFoldDB" id="A0A6I2L880"/>
<feature type="domain" description="Putative zinc-finger" evidence="1">
    <location>
        <begin position="16"/>
        <end position="46"/>
    </location>
</feature>
<gene>
    <name evidence="2" type="ORF">GJ699_21045</name>
</gene>
<comment type="caution">
    <text evidence="2">The sequence shown here is derived from an EMBL/GenBank/DDBJ whole genome shotgun (WGS) entry which is preliminary data.</text>
</comment>
<name>A0A6I2L880_9BURK</name>
<evidence type="ECO:0000313" key="2">
    <source>
        <dbReference type="EMBL" id="MRW92489.1"/>
    </source>
</evidence>
<evidence type="ECO:0000313" key="3">
    <source>
        <dbReference type="Proteomes" id="UP000433309"/>
    </source>
</evidence>
<dbReference type="InterPro" id="IPR041916">
    <property type="entry name" value="Anti_sigma_zinc_sf"/>
</dbReference>
<dbReference type="Pfam" id="PF13490">
    <property type="entry name" value="zf-HC2"/>
    <property type="match status" value="1"/>
</dbReference>
<dbReference type="Gene3D" id="1.10.10.1320">
    <property type="entry name" value="Anti-sigma factor, zinc-finger domain"/>
    <property type="match status" value="1"/>
</dbReference>
<sequence>MSTHMSMSETEHLALQDLLPWYASGSLDAAEAQRVQEHLHSCADCRQDLAWQRKLLQTEGPLPAGLDPERALARLMPQLPPQLPQQQAATPAGLIARVRAWLEGWRWQGWAIAAQFAAILVLATQLVPHGEAPSYQALGHGPASTPDVLVVFKAEARLQDVQHLLQEHGAQITGGPTVTGAYMLEVESGRQAELLSALRDSPLVAQAEALTAGQP</sequence>
<dbReference type="RefSeq" id="WP_154379916.1">
    <property type="nucleotide sequence ID" value="NZ_WKJK01000011.1"/>
</dbReference>
<dbReference type="EMBL" id="WKJK01000011">
    <property type="protein sequence ID" value="MRW92489.1"/>
    <property type="molecule type" value="Genomic_DNA"/>
</dbReference>
<dbReference type="Proteomes" id="UP000433309">
    <property type="component" value="Unassembled WGS sequence"/>
</dbReference>
<organism evidence="2 3">
    <name type="scientific">Duganella guangzhouensis</name>
    <dbReference type="NCBI Taxonomy" id="2666084"/>
    <lineage>
        <taxon>Bacteria</taxon>
        <taxon>Pseudomonadati</taxon>
        <taxon>Pseudomonadota</taxon>
        <taxon>Betaproteobacteria</taxon>
        <taxon>Burkholderiales</taxon>
        <taxon>Oxalobacteraceae</taxon>
        <taxon>Telluria group</taxon>
        <taxon>Duganella</taxon>
    </lineage>
</organism>
<proteinExistence type="predicted"/>